<name>A0A0J6YEI4_MYCCU</name>
<dbReference type="AlphaFoldDB" id="A0A0J6YEI4"/>
<keyword evidence="3" id="KW-1185">Reference proteome</keyword>
<organism evidence="2 3">
    <name type="scientific">Mycolicibacterium chubuense</name>
    <name type="common">Mycobacterium chubuense</name>
    <dbReference type="NCBI Taxonomy" id="1800"/>
    <lineage>
        <taxon>Bacteria</taxon>
        <taxon>Bacillati</taxon>
        <taxon>Actinomycetota</taxon>
        <taxon>Actinomycetes</taxon>
        <taxon>Mycobacteriales</taxon>
        <taxon>Mycobacteriaceae</taxon>
        <taxon>Mycolicibacterium</taxon>
    </lineage>
</organism>
<protein>
    <submittedName>
        <fullName evidence="2">Uncharacterized protein</fullName>
    </submittedName>
</protein>
<evidence type="ECO:0000313" key="3">
    <source>
        <dbReference type="Proteomes" id="UP000036176"/>
    </source>
</evidence>
<gene>
    <name evidence="2" type="ORF">MCHUDSM44219_05276</name>
</gene>
<reference evidence="2 3" key="1">
    <citation type="journal article" date="2015" name="Genome Biol. Evol.">
        <title>Characterization of Three Mycobacterium spp. with Potential Use in Bioremediation by Genome Sequencing and Comparative Genomics.</title>
        <authorList>
            <person name="Das S."/>
            <person name="Pettersson B.M."/>
            <person name="Behra P.R."/>
            <person name="Ramesh M."/>
            <person name="Dasgupta S."/>
            <person name="Bhattacharya A."/>
            <person name="Kirsebom L.A."/>
        </authorList>
    </citation>
    <scope>NUCLEOTIDE SEQUENCE [LARGE SCALE GENOMIC DNA]</scope>
    <source>
        <strain evidence="2 3">DSM 44219</strain>
    </source>
</reference>
<feature type="region of interest" description="Disordered" evidence="1">
    <location>
        <begin position="101"/>
        <end position="143"/>
    </location>
</feature>
<evidence type="ECO:0000313" key="2">
    <source>
        <dbReference type="EMBL" id="KMO71256.1"/>
    </source>
</evidence>
<comment type="caution">
    <text evidence="2">The sequence shown here is derived from an EMBL/GenBank/DDBJ whole genome shotgun (WGS) entry which is preliminary data.</text>
</comment>
<proteinExistence type="predicted"/>
<accession>A0A0J6YEI4</accession>
<dbReference type="Proteomes" id="UP000036176">
    <property type="component" value="Unassembled WGS sequence"/>
</dbReference>
<sequence precursor="true">MKISVRSSSVVAVSPSGATSVDSAARADVVVDSAWPAALTTPVSAAAIGATAEPIAPPTAPNTDDIAAIGSPAAGEGAACPAVAASAAGAGAHCITGGSDGAGAGDAPPTDGPGSGAGPDGRPGVGSETGRRSSSSEDDVGLSGCGGGAAFRVNAEYSSASRRSSAAFSPVSDARLASSVVLTRRAVLTAVISTAALSAFPTPGMRASDHVA</sequence>
<evidence type="ECO:0000256" key="1">
    <source>
        <dbReference type="SAM" id="MobiDB-lite"/>
    </source>
</evidence>
<feature type="compositionally biased region" description="Gly residues" evidence="1">
    <location>
        <begin position="113"/>
        <end position="124"/>
    </location>
</feature>
<dbReference type="EMBL" id="JYNX01000078">
    <property type="protein sequence ID" value="KMO71256.1"/>
    <property type="molecule type" value="Genomic_DNA"/>
</dbReference>